<evidence type="ECO:0000256" key="7">
    <source>
        <dbReference type="SAM" id="MobiDB-lite"/>
    </source>
</evidence>
<dbReference type="InterPro" id="IPR001638">
    <property type="entry name" value="Solute-binding_3/MltF_N"/>
</dbReference>
<feature type="chain" id="PRO_5038444594" evidence="8">
    <location>
        <begin position="20"/>
        <end position="304"/>
    </location>
</feature>
<dbReference type="GO" id="GO:0030313">
    <property type="term" value="C:cell envelope"/>
    <property type="evidence" value="ECO:0007669"/>
    <property type="project" value="UniProtKB-SubCell"/>
</dbReference>
<dbReference type="PANTHER" id="PTHR35936:SF38">
    <property type="entry name" value="GLUTAMINE-BINDING PERIPLASMIC PROTEIN"/>
    <property type="match status" value="1"/>
</dbReference>
<feature type="region of interest" description="Disordered" evidence="7">
    <location>
        <begin position="22"/>
        <end position="75"/>
    </location>
</feature>
<dbReference type="PANTHER" id="PTHR35936">
    <property type="entry name" value="MEMBRANE-BOUND LYTIC MUREIN TRANSGLYCOSYLASE F"/>
    <property type="match status" value="1"/>
</dbReference>
<comment type="subcellular location">
    <subcellularLocation>
        <location evidence="1">Cell envelope</location>
    </subcellularLocation>
</comment>
<evidence type="ECO:0000313" key="11">
    <source>
        <dbReference type="EMBL" id="QQK79073.1"/>
    </source>
</evidence>
<keyword evidence="12" id="KW-1185">Reference proteome</keyword>
<dbReference type="Gene3D" id="3.40.190.10">
    <property type="entry name" value="Periplasmic binding protein-like II"/>
    <property type="match status" value="2"/>
</dbReference>
<evidence type="ECO:0000256" key="5">
    <source>
        <dbReference type="ARBA" id="ARBA00023288"/>
    </source>
</evidence>
<organism evidence="11 12">
    <name type="scientific">Salicibibacter cibi</name>
    <dbReference type="NCBI Taxonomy" id="2743001"/>
    <lineage>
        <taxon>Bacteria</taxon>
        <taxon>Bacillati</taxon>
        <taxon>Bacillota</taxon>
        <taxon>Bacilli</taxon>
        <taxon>Bacillales</taxon>
        <taxon>Bacillaceae</taxon>
        <taxon>Salicibibacter</taxon>
    </lineage>
</organism>
<dbReference type="GO" id="GO:0015276">
    <property type="term" value="F:ligand-gated monoatomic ion channel activity"/>
    <property type="evidence" value="ECO:0007669"/>
    <property type="project" value="InterPro"/>
</dbReference>
<dbReference type="AlphaFoldDB" id="A0A7T6Z8Y7"/>
<evidence type="ECO:0000256" key="2">
    <source>
        <dbReference type="ARBA" id="ARBA00010333"/>
    </source>
</evidence>
<dbReference type="SMART" id="SM00079">
    <property type="entry name" value="PBPe"/>
    <property type="match status" value="1"/>
</dbReference>
<dbReference type="SUPFAM" id="SSF53850">
    <property type="entry name" value="Periplasmic binding protein-like II"/>
    <property type="match status" value="1"/>
</dbReference>
<evidence type="ECO:0000259" key="10">
    <source>
        <dbReference type="SMART" id="SM00079"/>
    </source>
</evidence>
<evidence type="ECO:0000259" key="9">
    <source>
        <dbReference type="SMART" id="SM00062"/>
    </source>
</evidence>
<dbReference type="SMART" id="SM00062">
    <property type="entry name" value="PBPb"/>
    <property type="match status" value="1"/>
</dbReference>
<reference evidence="11 12" key="1">
    <citation type="submission" date="2020-06" db="EMBL/GenBank/DDBJ databases">
        <title>Genomic analysis of Salicibibacter sp. NKC21-4.</title>
        <authorList>
            <person name="Oh Y.J."/>
        </authorList>
    </citation>
    <scope>NUCLEOTIDE SEQUENCE [LARGE SCALE GENOMIC DNA]</scope>
    <source>
        <strain evidence="11 12">NKC21-4</strain>
    </source>
</reference>
<dbReference type="Proteomes" id="UP000595349">
    <property type="component" value="Chromosome"/>
</dbReference>
<dbReference type="PROSITE" id="PS51257">
    <property type="entry name" value="PROKAR_LIPOPROTEIN"/>
    <property type="match status" value="1"/>
</dbReference>
<dbReference type="EMBL" id="CP054706">
    <property type="protein sequence ID" value="QQK79073.1"/>
    <property type="molecule type" value="Genomic_DNA"/>
</dbReference>
<comment type="similarity">
    <text evidence="2 6">Belongs to the bacterial solute-binding protein 3 family.</text>
</comment>
<evidence type="ECO:0000256" key="4">
    <source>
        <dbReference type="ARBA" id="ARBA00023139"/>
    </source>
</evidence>
<name>A0A7T6Z8Y7_9BACI</name>
<dbReference type="PROSITE" id="PS01039">
    <property type="entry name" value="SBP_BACTERIAL_3"/>
    <property type="match status" value="1"/>
</dbReference>
<gene>
    <name evidence="11" type="ORF">HUG20_03585</name>
</gene>
<evidence type="ECO:0000256" key="3">
    <source>
        <dbReference type="ARBA" id="ARBA00022729"/>
    </source>
</evidence>
<sequence>MKKNFWLSGILGVSLMATAACGTDDTEGDADDADVNGDDTDDVEAEDEEGADDEDEEAVEDDGDENGGDGSVEGETFTVATDNNFVPFAFTDLETDELTGFDIELMNAIADEVGFEIDYEPVDFAASLSGIQSGSYDAAINAMSITEEREETVDFSDPYYFDAGIILAVADGNDEIQSLEDAEEQGATVSTRQGSTSQEYLEDNVDGIEIEAFPEITEAYEAVIGGHVDAVLYDEPNVAYHTEDLADGQMVTVGETLLADDYGIGMPQDHELVEPVNEALETLKENGTYDDIFEDYFGERPEGT</sequence>
<keyword evidence="5" id="KW-0449">Lipoprotein</keyword>
<dbReference type="InterPro" id="IPR001320">
    <property type="entry name" value="Iontro_rcpt_C"/>
</dbReference>
<evidence type="ECO:0000256" key="8">
    <source>
        <dbReference type="SAM" id="SignalP"/>
    </source>
</evidence>
<feature type="domain" description="Solute-binding protein family 3/N-terminal" evidence="9">
    <location>
        <begin position="76"/>
        <end position="300"/>
    </location>
</feature>
<feature type="compositionally biased region" description="Acidic residues" evidence="7">
    <location>
        <begin position="24"/>
        <end position="67"/>
    </location>
</feature>
<dbReference type="Pfam" id="PF00497">
    <property type="entry name" value="SBP_bac_3"/>
    <property type="match status" value="1"/>
</dbReference>
<evidence type="ECO:0000313" key="12">
    <source>
        <dbReference type="Proteomes" id="UP000595349"/>
    </source>
</evidence>
<dbReference type="GO" id="GO:0016020">
    <property type="term" value="C:membrane"/>
    <property type="evidence" value="ECO:0007669"/>
    <property type="project" value="InterPro"/>
</dbReference>
<evidence type="ECO:0000256" key="1">
    <source>
        <dbReference type="ARBA" id="ARBA00004196"/>
    </source>
</evidence>
<feature type="signal peptide" evidence="8">
    <location>
        <begin position="1"/>
        <end position="19"/>
    </location>
</feature>
<keyword evidence="4" id="KW-0564">Palmitate</keyword>
<feature type="domain" description="Ionotropic glutamate receptor C-terminal" evidence="10">
    <location>
        <begin position="76"/>
        <end position="295"/>
    </location>
</feature>
<evidence type="ECO:0000256" key="6">
    <source>
        <dbReference type="RuleBase" id="RU003744"/>
    </source>
</evidence>
<proteinExistence type="inferred from homology"/>
<keyword evidence="3 8" id="KW-0732">Signal</keyword>
<dbReference type="KEGG" id="scib:HUG20_03585"/>
<accession>A0A7T6Z8Y7</accession>
<protein>
    <submittedName>
        <fullName evidence="11">Transporter substrate-binding domain-containing protein</fullName>
    </submittedName>
</protein>
<dbReference type="InterPro" id="IPR018313">
    <property type="entry name" value="SBP_3_CS"/>
</dbReference>
<dbReference type="RefSeq" id="WP_200088171.1">
    <property type="nucleotide sequence ID" value="NZ_CP054706.1"/>
</dbReference>